<dbReference type="SMART" id="SM00567">
    <property type="entry name" value="EZ_HEAT"/>
    <property type="match status" value="4"/>
</dbReference>
<accession>A0A5C6DD47</accession>
<dbReference type="SUPFAM" id="SSF48371">
    <property type="entry name" value="ARM repeat"/>
    <property type="match status" value="1"/>
</dbReference>
<evidence type="ECO:0008006" key="4">
    <source>
        <dbReference type="Google" id="ProtNLM"/>
    </source>
</evidence>
<comment type="caution">
    <text evidence="2">The sequence shown here is derived from an EMBL/GenBank/DDBJ whole genome shotgun (WGS) entry which is preliminary data.</text>
</comment>
<evidence type="ECO:0000256" key="1">
    <source>
        <dbReference type="SAM" id="SignalP"/>
    </source>
</evidence>
<keyword evidence="3" id="KW-1185">Reference proteome</keyword>
<keyword evidence="1" id="KW-0732">Signal</keyword>
<dbReference type="GO" id="GO:0016491">
    <property type="term" value="F:oxidoreductase activity"/>
    <property type="evidence" value="ECO:0007669"/>
    <property type="project" value="TreeGrafter"/>
</dbReference>
<dbReference type="InterPro" id="IPR004155">
    <property type="entry name" value="PBS_lyase_HEAT"/>
</dbReference>
<dbReference type="AlphaFoldDB" id="A0A5C6DD47"/>
<organism evidence="2 3">
    <name type="scientific">Novipirellula artificiosorum</name>
    <dbReference type="NCBI Taxonomy" id="2528016"/>
    <lineage>
        <taxon>Bacteria</taxon>
        <taxon>Pseudomonadati</taxon>
        <taxon>Planctomycetota</taxon>
        <taxon>Planctomycetia</taxon>
        <taxon>Pirellulales</taxon>
        <taxon>Pirellulaceae</taxon>
        <taxon>Novipirellula</taxon>
    </lineage>
</organism>
<dbReference type="Gene3D" id="1.25.10.10">
    <property type="entry name" value="Leucine-rich Repeat Variant"/>
    <property type="match status" value="3"/>
</dbReference>
<sequence length="706" mass="74612" precursor="true">MFRMRLALICFAMLATSLSIAPMPLHADEAEQPLIDILASDAPKAEKAITCKKLAVWGSGAAVPELSKLLADPELTSWARIALEAITDTSADAALIDALETTEGRTLVGVINSIGVRKSPDAVDGLTQQLANDDEGVATSAAVALGKIGGEQVVTTLRKTIEDENTAALRSAAAEGLILCAEAAVADGDAENAIELYDAIRQADLPKPRIVEATRGAILARHADGLELLIEQLQSDDRVMLGIGLTTARELSGEGVTAGLVEALDQVDAYRKELLILAMADRGDASVLPAMTQVAAEGEANVRVAAIRALQSIGDVTCVNGLLQSATDEDSEVATAAKTALAKLAGRDVDDEIVVRLDQADGAARRVLIDLVGMRRIAAVPALLKAVDASDAATREAALTALGQVAELDDLSVLIDRVNHPKNASDAEPAQSALRAACVRMGDREACAAKLGEAMNDASLDTKGSLLEVLAAMGGTKALDLVGNAANSDNAQLQDIATRLLGEWMTIDAGPVLIELAKQPNHPYRIRALRGHLRLVRQFLMEDSQRVAMAREAFEAADRDAEKELVLEAVQRYPNLEMLQLAVQIGETPSLKDKAANTAMMVARKLGGSDEVVSLLKQLGKEPMKVQIVEAIYGAGDQQKDVTKILQKAAGDFTVIALPSESYNKAFGGDPAPGLKKLLQVQYKINDKEGDAVFQENSAIVLPLPE</sequence>
<dbReference type="Pfam" id="PF13646">
    <property type="entry name" value="HEAT_2"/>
    <property type="match status" value="2"/>
</dbReference>
<dbReference type="PANTHER" id="PTHR12697">
    <property type="entry name" value="PBS LYASE HEAT-LIKE PROTEIN"/>
    <property type="match status" value="1"/>
</dbReference>
<dbReference type="RefSeq" id="WP_197231522.1">
    <property type="nucleotide sequence ID" value="NZ_SJPV01000009.1"/>
</dbReference>
<feature type="chain" id="PRO_5022962969" description="HEAT repeat protein" evidence="1">
    <location>
        <begin position="28"/>
        <end position="706"/>
    </location>
</feature>
<dbReference type="PANTHER" id="PTHR12697:SF5">
    <property type="entry name" value="DEOXYHYPUSINE HYDROXYLASE"/>
    <property type="match status" value="1"/>
</dbReference>
<gene>
    <name evidence="2" type="ORF">Poly41_46930</name>
</gene>
<dbReference type="InterPro" id="IPR011989">
    <property type="entry name" value="ARM-like"/>
</dbReference>
<name>A0A5C6DD47_9BACT</name>
<protein>
    <recommendedName>
        <fullName evidence="4">HEAT repeat protein</fullName>
    </recommendedName>
</protein>
<feature type="signal peptide" evidence="1">
    <location>
        <begin position="1"/>
        <end position="27"/>
    </location>
</feature>
<proteinExistence type="predicted"/>
<reference evidence="2 3" key="1">
    <citation type="submission" date="2019-02" db="EMBL/GenBank/DDBJ databases">
        <title>Deep-cultivation of Planctomycetes and their phenomic and genomic characterization uncovers novel biology.</title>
        <authorList>
            <person name="Wiegand S."/>
            <person name="Jogler M."/>
            <person name="Boedeker C."/>
            <person name="Pinto D."/>
            <person name="Vollmers J."/>
            <person name="Rivas-Marin E."/>
            <person name="Kohn T."/>
            <person name="Peeters S.H."/>
            <person name="Heuer A."/>
            <person name="Rast P."/>
            <person name="Oberbeckmann S."/>
            <person name="Bunk B."/>
            <person name="Jeske O."/>
            <person name="Meyerdierks A."/>
            <person name="Storesund J.E."/>
            <person name="Kallscheuer N."/>
            <person name="Luecker S."/>
            <person name="Lage O.M."/>
            <person name="Pohl T."/>
            <person name="Merkel B.J."/>
            <person name="Hornburger P."/>
            <person name="Mueller R.-W."/>
            <person name="Bruemmer F."/>
            <person name="Labrenz M."/>
            <person name="Spormann A.M."/>
            <person name="Op Den Camp H."/>
            <person name="Overmann J."/>
            <person name="Amann R."/>
            <person name="Jetten M.S.M."/>
            <person name="Mascher T."/>
            <person name="Medema M.H."/>
            <person name="Devos D.P."/>
            <person name="Kaster A.-K."/>
            <person name="Ovreas L."/>
            <person name="Rohde M."/>
            <person name="Galperin M.Y."/>
            <person name="Jogler C."/>
        </authorList>
    </citation>
    <scope>NUCLEOTIDE SEQUENCE [LARGE SCALE GENOMIC DNA]</scope>
    <source>
        <strain evidence="2 3">Poly41</strain>
    </source>
</reference>
<evidence type="ECO:0000313" key="3">
    <source>
        <dbReference type="Proteomes" id="UP000319143"/>
    </source>
</evidence>
<dbReference type="Proteomes" id="UP000319143">
    <property type="component" value="Unassembled WGS sequence"/>
</dbReference>
<dbReference type="InterPro" id="IPR016024">
    <property type="entry name" value="ARM-type_fold"/>
</dbReference>
<dbReference type="EMBL" id="SJPV01000009">
    <property type="protein sequence ID" value="TWU33697.1"/>
    <property type="molecule type" value="Genomic_DNA"/>
</dbReference>
<evidence type="ECO:0000313" key="2">
    <source>
        <dbReference type="EMBL" id="TWU33697.1"/>
    </source>
</evidence>